<dbReference type="NCBIfam" id="TIGR01849">
    <property type="entry name" value="PHB_depoly_PhaZ"/>
    <property type="match status" value="1"/>
</dbReference>
<dbReference type="Pfam" id="PF06850">
    <property type="entry name" value="PHB_depo_C"/>
    <property type="match status" value="1"/>
</dbReference>
<organism evidence="2 3">
    <name type="scientific">Nocardioides immobilis</name>
    <dbReference type="NCBI Taxonomy" id="2049295"/>
    <lineage>
        <taxon>Bacteria</taxon>
        <taxon>Bacillati</taxon>
        <taxon>Actinomycetota</taxon>
        <taxon>Actinomycetes</taxon>
        <taxon>Propionibacteriales</taxon>
        <taxon>Nocardioidaceae</taxon>
        <taxon>Nocardioides</taxon>
    </lineage>
</organism>
<keyword evidence="3" id="KW-1185">Reference proteome</keyword>
<dbReference type="EMBL" id="QXGH01000018">
    <property type="protein sequence ID" value="RHW26359.1"/>
    <property type="molecule type" value="Genomic_DNA"/>
</dbReference>
<dbReference type="SUPFAM" id="SSF53474">
    <property type="entry name" value="alpha/beta-Hydrolases"/>
    <property type="match status" value="1"/>
</dbReference>
<dbReference type="Proteomes" id="UP000283644">
    <property type="component" value="Unassembled WGS sequence"/>
</dbReference>
<dbReference type="InterPro" id="IPR009656">
    <property type="entry name" value="PHB_depo_C"/>
</dbReference>
<sequence length="413" mass="45043">MLYEAYELRRTALDLWIEGLEVPVAGLRCLPASLRASYGVRAALAAADVVGALRLTHDRPDFGVRSVMSGGVDVDVHEELVARTPFASLIRFAKADGSSRAQPKVLIVPGLAGHFATLVRATVSTMLADHDVYVADWHNARDVPASAGPFGLDDYIAHLVDFLREMGPGTHVLSVCQPAVACLVAASVMTQDGDPARPSSLMLLAGPVDTTVNPSRISRFAQRQSIPMLGRTMLHDVPRQFAGAGRRVYPGFAQVSGFMAMDPRRHVDAFRGLFRDLTRGDAEQAQKTLDFYREYFAVLDIAGEFYLETAQRIFQDNDLPQGRFTWRGRAVDPSLIDSALFTIEGALDEMCTPGQTHAAHALCTGIPPGRRRHLLQEGVGHYGVFAGSTFEREIYPQIRDFVAEAALPPAGED</sequence>
<proteinExistence type="predicted"/>
<evidence type="ECO:0000313" key="3">
    <source>
        <dbReference type="Proteomes" id="UP000283644"/>
    </source>
</evidence>
<dbReference type="AlphaFoldDB" id="A0A417Y130"/>
<dbReference type="PIRSF" id="PIRSF020818">
    <property type="entry name" value="PHB_depoly_PhaZ"/>
    <property type="match status" value="1"/>
</dbReference>
<comment type="caution">
    <text evidence="2">The sequence shown here is derived from an EMBL/GenBank/DDBJ whole genome shotgun (WGS) entry which is preliminary data.</text>
</comment>
<dbReference type="Gene3D" id="3.40.50.1820">
    <property type="entry name" value="alpha/beta hydrolase"/>
    <property type="match status" value="1"/>
</dbReference>
<dbReference type="RefSeq" id="WP_118926145.1">
    <property type="nucleotide sequence ID" value="NZ_QXGH01000018.1"/>
</dbReference>
<accession>A0A417Y130</accession>
<name>A0A417Y130_9ACTN</name>
<dbReference type="PANTHER" id="PTHR36837">
    <property type="entry name" value="POLY(3-HYDROXYALKANOATE) POLYMERASE SUBUNIT PHAC"/>
    <property type="match status" value="1"/>
</dbReference>
<protein>
    <submittedName>
        <fullName evidence="2">Polyhydroxyalkanoate depolymerase</fullName>
    </submittedName>
</protein>
<gene>
    <name evidence="2" type="primary">phaZ</name>
    <name evidence="2" type="ORF">D0Z08_15020</name>
</gene>
<dbReference type="OrthoDB" id="9800634at2"/>
<dbReference type="InterPro" id="IPR010915">
    <property type="entry name" value="PHB_depoly_PhaZ"/>
</dbReference>
<dbReference type="InterPro" id="IPR029058">
    <property type="entry name" value="AB_hydrolase_fold"/>
</dbReference>
<evidence type="ECO:0000259" key="1">
    <source>
        <dbReference type="Pfam" id="PF06850"/>
    </source>
</evidence>
<evidence type="ECO:0000313" key="2">
    <source>
        <dbReference type="EMBL" id="RHW26359.1"/>
    </source>
</evidence>
<dbReference type="InterPro" id="IPR051321">
    <property type="entry name" value="PHA/PHB_synthase"/>
</dbReference>
<feature type="domain" description="PHB de-polymerase C-terminal" evidence="1">
    <location>
        <begin position="205"/>
        <end position="404"/>
    </location>
</feature>
<dbReference type="PANTHER" id="PTHR36837:SF4">
    <property type="entry name" value="BLR0908 PROTEIN"/>
    <property type="match status" value="1"/>
</dbReference>
<reference evidence="2 3" key="1">
    <citation type="submission" date="2018-09" db="EMBL/GenBank/DDBJ databases">
        <title>Genome sequencing of Nocardioides immobilis CCTCC AB 2017083 for comparison to Nocardioides silvaticus.</title>
        <authorList>
            <person name="Li C."/>
            <person name="Wang G."/>
        </authorList>
    </citation>
    <scope>NUCLEOTIDE SEQUENCE [LARGE SCALE GENOMIC DNA]</scope>
    <source>
        <strain evidence="2 3">CCTCC AB 2017083</strain>
    </source>
</reference>